<dbReference type="GO" id="GO:0022857">
    <property type="term" value="F:transmembrane transporter activity"/>
    <property type="evidence" value="ECO:0007669"/>
    <property type="project" value="TreeGrafter"/>
</dbReference>
<keyword evidence="11" id="KW-1185">Reference proteome</keyword>
<evidence type="ECO:0000256" key="7">
    <source>
        <dbReference type="SAM" id="Phobius"/>
    </source>
</evidence>
<reference evidence="10 11" key="1">
    <citation type="journal article" date="2002" name="Genome Res.">
        <title>A complete sequence of the T. tengcongensis genome.</title>
        <authorList>
            <person name="Bao Q."/>
            <person name="Tian Y."/>
            <person name="Li W."/>
            <person name="Xu Z."/>
            <person name="Xuan Z."/>
            <person name="Hu S."/>
            <person name="Dong W."/>
            <person name="Yang J."/>
            <person name="Chen Y."/>
            <person name="Xue Y."/>
            <person name="Xu Y."/>
            <person name="Lai X."/>
            <person name="Huang L."/>
            <person name="Dong X."/>
            <person name="Ma Y."/>
            <person name="Ling L."/>
            <person name="Tan H."/>
            <person name="Chen R."/>
            <person name="Wang J."/>
            <person name="Yu J."/>
            <person name="Yang H."/>
        </authorList>
    </citation>
    <scope>NUCLEOTIDE SEQUENCE [LARGE SCALE GENOMIC DNA]</scope>
    <source>
        <strain evidence="11">DSM 15242 / JCM 11007 / NBRC 100824 / MB4</strain>
    </source>
</reference>
<evidence type="ECO:0000256" key="5">
    <source>
        <dbReference type="ARBA" id="ARBA00023136"/>
    </source>
</evidence>
<keyword evidence="5 7" id="KW-0472">Membrane</keyword>
<dbReference type="EMBL" id="AE008691">
    <property type="protein sequence ID" value="AAM24428.1"/>
    <property type="molecule type" value="Genomic_DNA"/>
</dbReference>
<comment type="similarity">
    <text evidence="6">Belongs to the ABC-4 integral membrane protein family.</text>
</comment>
<organism evidence="10 11">
    <name type="scientific">Caldanaerobacter subterraneus subsp. tengcongensis (strain DSM 15242 / JCM 11007 / NBRC 100824 / MB4)</name>
    <name type="common">Thermoanaerobacter tengcongensis</name>
    <dbReference type="NCBI Taxonomy" id="273068"/>
    <lineage>
        <taxon>Bacteria</taxon>
        <taxon>Bacillati</taxon>
        <taxon>Bacillota</taxon>
        <taxon>Clostridia</taxon>
        <taxon>Thermoanaerobacterales</taxon>
        <taxon>Thermoanaerobacteraceae</taxon>
        <taxon>Caldanaerobacter</taxon>
    </lineage>
</organism>
<dbReference type="Pfam" id="PF02687">
    <property type="entry name" value="FtsX"/>
    <property type="match status" value="1"/>
</dbReference>
<keyword evidence="4 7" id="KW-1133">Transmembrane helix</keyword>
<dbReference type="GO" id="GO:0005886">
    <property type="term" value="C:plasma membrane"/>
    <property type="evidence" value="ECO:0007669"/>
    <property type="project" value="UniProtKB-SubCell"/>
</dbReference>
<name>Q8RAL5_CALS4</name>
<evidence type="ECO:0000259" key="9">
    <source>
        <dbReference type="Pfam" id="PF12704"/>
    </source>
</evidence>
<sequence>MRIMYIWEAFKVAIESILSNKLRTFLTMLGIIIGIASVITIVSLGAGGQKAILGEFEKIGVNVFSIKMRNDVDIREGDRLTLRDVEMIRKRLPSVKYAAPVAEKMGLAKTEKYTKRALFIGTDFDYGNISSLKVIHGRFLNEKDILLGRNVILIDKDSAIELFGYEDCVGKSIKIGTYYYFDTAKIIGVIDSGNLKSLGGSIADQIPIIAAIPITYAQKIFPDINISQIYVMTYDQSQLEEASSQAVRLIESLHHNKDKYKTENLISFLEEFNRILGIFTTVIGAIAGISLLVGGIGIMNIMLVSVTERTKEIGIRKAVGARRKDIMIQFLIESVTISLIGGAIGILLGYLLANIVGPFIDIKPIISINAILIAFFFSTAVGIFFGIYPAQKAAKLDPIVALRYE</sequence>
<feature type="transmembrane region" description="Helical" evidence="7">
    <location>
        <begin position="326"/>
        <end position="353"/>
    </location>
</feature>
<evidence type="ECO:0000256" key="3">
    <source>
        <dbReference type="ARBA" id="ARBA00022692"/>
    </source>
</evidence>
<feature type="transmembrane region" description="Helical" evidence="7">
    <location>
        <begin position="25"/>
        <end position="46"/>
    </location>
</feature>
<evidence type="ECO:0000256" key="2">
    <source>
        <dbReference type="ARBA" id="ARBA00022475"/>
    </source>
</evidence>
<keyword evidence="2" id="KW-1003">Cell membrane</keyword>
<evidence type="ECO:0000256" key="6">
    <source>
        <dbReference type="ARBA" id="ARBA00038076"/>
    </source>
</evidence>
<comment type="subcellular location">
    <subcellularLocation>
        <location evidence="1">Cell membrane</location>
        <topology evidence="1">Multi-pass membrane protein</topology>
    </subcellularLocation>
</comment>
<dbReference type="HOGENOM" id="CLU_000604_8_0_9"/>
<feature type="transmembrane region" description="Helical" evidence="7">
    <location>
        <begin position="275"/>
        <end position="305"/>
    </location>
</feature>
<dbReference type="KEGG" id="tte:TTE1198"/>
<evidence type="ECO:0000313" key="11">
    <source>
        <dbReference type="Proteomes" id="UP000000555"/>
    </source>
</evidence>
<evidence type="ECO:0000313" key="10">
    <source>
        <dbReference type="EMBL" id="AAM24428.1"/>
    </source>
</evidence>
<keyword evidence="10" id="KW-0449">Lipoprotein</keyword>
<dbReference type="AlphaFoldDB" id="Q8RAL5"/>
<feature type="domain" description="MacB-like periplasmic core" evidence="9">
    <location>
        <begin position="24"/>
        <end position="247"/>
    </location>
</feature>
<dbReference type="PANTHER" id="PTHR30572:SF4">
    <property type="entry name" value="ABC TRANSPORTER PERMEASE YTRF"/>
    <property type="match status" value="1"/>
</dbReference>
<dbReference type="eggNOG" id="COG0577">
    <property type="taxonomic scope" value="Bacteria"/>
</dbReference>
<protein>
    <submittedName>
        <fullName evidence="10">ABC-type transport systems, involved in lipoprotein release, permease components</fullName>
    </submittedName>
</protein>
<feature type="domain" description="ABC3 transporter permease C-terminal" evidence="8">
    <location>
        <begin position="285"/>
        <end position="398"/>
    </location>
</feature>
<dbReference type="STRING" id="273068.TTE1198"/>
<dbReference type="InterPro" id="IPR050250">
    <property type="entry name" value="Macrolide_Exporter_MacB"/>
</dbReference>
<dbReference type="Proteomes" id="UP000000555">
    <property type="component" value="Chromosome"/>
</dbReference>
<feature type="transmembrane region" description="Helical" evidence="7">
    <location>
        <begin position="365"/>
        <end position="388"/>
    </location>
</feature>
<evidence type="ECO:0000259" key="8">
    <source>
        <dbReference type="Pfam" id="PF02687"/>
    </source>
</evidence>
<dbReference type="Pfam" id="PF12704">
    <property type="entry name" value="MacB_PCD"/>
    <property type="match status" value="1"/>
</dbReference>
<proteinExistence type="inferred from homology"/>
<keyword evidence="3 7" id="KW-0812">Transmembrane</keyword>
<evidence type="ECO:0000256" key="1">
    <source>
        <dbReference type="ARBA" id="ARBA00004651"/>
    </source>
</evidence>
<evidence type="ECO:0000256" key="4">
    <source>
        <dbReference type="ARBA" id="ARBA00022989"/>
    </source>
</evidence>
<gene>
    <name evidence="10" type="ordered locus">TTE1198</name>
</gene>
<dbReference type="PANTHER" id="PTHR30572">
    <property type="entry name" value="MEMBRANE COMPONENT OF TRANSPORTER-RELATED"/>
    <property type="match status" value="1"/>
</dbReference>
<dbReference type="InterPro" id="IPR003838">
    <property type="entry name" value="ABC3_permease_C"/>
</dbReference>
<dbReference type="InterPro" id="IPR025857">
    <property type="entry name" value="MacB_PCD"/>
</dbReference>
<accession>Q8RAL5</accession>